<proteinExistence type="predicted"/>
<reference evidence="1 2" key="1">
    <citation type="submission" date="2018-09" db="EMBL/GenBank/DDBJ databases">
        <title>A comparative genomics approach for identifying host-range determinants of bacteriophages infecting Streptococcus thermophilus.</title>
        <authorList>
            <person name="Szymczak P."/>
            <person name="Rau M.H."/>
            <person name="Monteiro J.M."/>
            <person name="de Pinho M.G."/>
            <person name="Filipe S.R."/>
            <person name="Vogensen F.K."/>
            <person name="Zeidan A."/>
            <person name="Janzen T."/>
        </authorList>
    </citation>
    <scope>NUCLEOTIDE SEQUENCE [LARGE SCALE GENOMIC DNA]</scope>
</reference>
<organism evidence="1 2">
    <name type="scientific">Streptococcus phage CHPC1148</name>
    <dbReference type="NCBI Taxonomy" id="2365028"/>
    <lineage>
        <taxon>Viruses</taxon>
        <taxon>Duplodnaviria</taxon>
        <taxon>Heunggongvirae</taxon>
        <taxon>Uroviricota</taxon>
        <taxon>Caudoviricetes</taxon>
        <taxon>Aliceevansviridae</taxon>
        <taxon>Moineauvirus</taxon>
        <taxon>Moineauvirus CHPC1148</taxon>
    </lineage>
</organism>
<accession>A0A3G8FBA7</accession>
<dbReference type="Proteomes" id="UP000272100">
    <property type="component" value="Segment"/>
</dbReference>
<dbReference type="EMBL" id="MH937506">
    <property type="protein sequence ID" value="AZF92035.1"/>
    <property type="molecule type" value="Genomic_DNA"/>
</dbReference>
<gene>
    <name evidence="1" type="ORF">CHPC1148_0048</name>
</gene>
<keyword evidence="2" id="KW-1185">Reference proteome</keyword>
<protein>
    <submittedName>
        <fullName evidence="1">Uncharacterized protein</fullName>
    </submittedName>
</protein>
<evidence type="ECO:0000313" key="2">
    <source>
        <dbReference type="Proteomes" id="UP000272100"/>
    </source>
</evidence>
<evidence type="ECO:0000313" key="1">
    <source>
        <dbReference type="EMBL" id="AZF92035.1"/>
    </source>
</evidence>
<name>A0A3G8FBA7_9CAUD</name>
<sequence length="98" mass="11268">MLGAFFIYHHLYFKFQSCYQQCKAGPKKYVWIPLFYKIFTGFVYRSVSDTSVEKKLPSHDRLTASEGVEPSNATRIKNLNYSDSYAVITSLSKLPVSL</sequence>